<keyword evidence="4" id="KW-0808">Transferase</keyword>
<accession>A0ABZ3BWX0</accession>
<evidence type="ECO:0000256" key="4">
    <source>
        <dbReference type="ARBA" id="ARBA00022679"/>
    </source>
</evidence>
<evidence type="ECO:0000256" key="6">
    <source>
        <dbReference type="ARBA" id="ARBA00047942"/>
    </source>
</evidence>
<proteinExistence type="inferred from homology"/>
<dbReference type="InterPro" id="IPR012327">
    <property type="entry name" value="MeTrfase_D12"/>
</dbReference>
<keyword evidence="5" id="KW-0949">S-adenosyl-L-methionine</keyword>
<keyword evidence="3 7" id="KW-0489">Methyltransferase</keyword>
<evidence type="ECO:0000256" key="2">
    <source>
        <dbReference type="ARBA" id="ARBA00011900"/>
    </source>
</evidence>
<sequence>MALLFKKAPLPFQGQKRNWIKEIISRSETFNGQTVVDLFGGSGLLSHTVKCCSTAKEVIWNDFDNYEARLKIISETEALRINLSKYQRSMKRADSDIKIQIIKEIDLHLAKYNQADWITISSWLLFSGNYAHSYEDLISRTFYVRVTQNSLDATDYLSGVTRVQKDFRELLEQCQTREDTVYLCDPPYIMTDQQGYSRKNEPFKLKEMLQLLSSLEGKKALLFSSTKSETDDLINLYFDYKNVKRIEYETSSGAGRKYTELLYLLNI</sequence>
<dbReference type="EMBL" id="CP150637">
    <property type="protein sequence ID" value="WZW87016.1"/>
    <property type="molecule type" value="Genomic_DNA"/>
</dbReference>
<comment type="similarity">
    <text evidence="1">Belongs to the N(4)/N(6)-methyltransferase family.</text>
</comment>
<evidence type="ECO:0000313" key="8">
    <source>
        <dbReference type="Proteomes" id="UP001449178"/>
    </source>
</evidence>
<dbReference type="SUPFAM" id="SSF53335">
    <property type="entry name" value="S-adenosyl-L-methionine-dependent methyltransferases"/>
    <property type="match status" value="1"/>
</dbReference>
<dbReference type="GO" id="GO:0008168">
    <property type="term" value="F:methyltransferase activity"/>
    <property type="evidence" value="ECO:0007669"/>
    <property type="project" value="UniProtKB-KW"/>
</dbReference>
<dbReference type="GO" id="GO:0032259">
    <property type="term" value="P:methylation"/>
    <property type="evidence" value="ECO:0007669"/>
    <property type="project" value="UniProtKB-KW"/>
</dbReference>
<dbReference type="Gene3D" id="3.40.50.150">
    <property type="entry name" value="Vaccinia Virus protein VP39"/>
    <property type="match status" value="1"/>
</dbReference>
<evidence type="ECO:0000313" key="7">
    <source>
        <dbReference type="EMBL" id="WZW87016.1"/>
    </source>
</evidence>
<protein>
    <recommendedName>
        <fullName evidence="2">site-specific DNA-methyltransferase (adenine-specific)</fullName>
        <ecNumber evidence="2">2.1.1.72</ecNumber>
    </recommendedName>
</protein>
<dbReference type="Proteomes" id="UP001449178">
    <property type="component" value="Chromosome"/>
</dbReference>
<dbReference type="RefSeq" id="WP_051396135.1">
    <property type="nucleotide sequence ID" value="NZ_AZOD01000009.1"/>
</dbReference>
<dbReference type="EC" id="2.1.1.72" evidence="2"/>
<organism evidence="7 8">
    <name type="scientific">Ignatzschineria larvae DSM 13226</name>
    <dbReference type="NCBI Taxonomy" id="1111732"/>
    <lineage>
        <taxon>Bacteria</taxon>
        <taxon>Pseudomonadati</taxon>
        <taxon>Pseudomonadota</taxon>
        <taxon>Gammaproteobacteria</taxon>
        <taxon>Cardiobacteriales</taxon>
        <taxon>Ignatzschineriaceae</taxon>
        <taxon>Ignatzschineria</taxon>
    </lineage>
</organism>
<keyword evidence="8" id="KW-1185">Reference proteome</keyword>
<gene>
    <name evidence="7" type="ORF">WMO13_06430</name>
</gene>
<dbReference type="Gene3D" id="1.10.1020.10">
    <property type="entry name" value="Adenine-specific Methyltransferase, Domain 2"/>
    <property type="match status" value="1"/>
</dbReference>
<name>A0ABZ3BWX0_9GAMM</name>
<dbReference type="InterPro" id="IPR029063">
    <property type="entry name" value="SAM-dependent_MTases_sf"/>
</dbReference>
<reference evidence="7 8" key="1">
    <citation type="submission" date="2024-03" db="EMBL/GenBank/DDBJ databases">
        <title>Complete Genome Sequence and Annotation of Ignatzschineria larvae DSM 13226.</title>
        <authorList>
            <person name="Cantrell E."/>
            <person name="Burcham Z.M."/>
        </authorList>
    </citation>
    <scope>NUCLEOTIDE SEQUENCE [LARGE SCALE GENOMIC DNA]</scope>
    <source>
        <strain evidence="7 8">DSM 13226</strain>
    </source>
</reference>
<comment type="catalytic activity">
    <reaction evidence="6">
        <text>a 2'-deoxyadenosine in DNA + S-adenosyl-L-methionine = an N(6)-methyl-2'-deoxyadenosine in DNA + S-adenosyl-L-homocysteine + H(+)</text>
        <dbReference type="Rhea" id="RHEA:15197"/>
        <dbReference type="Rhea" id="RHEA-COMP:12418"/>
        <dbReference type="Rhea" id="RHEA-COMP:12419"/>
        <dbReference type="ChEBI" id="CHEBI:15378"/>
        <dbReference type="ChEBI" id="CHEBI:57856"/>
        <dbReference type="ChEBI" id="CHEBI:59789"/>
        <dbReference type="ChEBI" id="CHEBI:90615"/>
        <dbReference type="ChEBI" id="CHEBI:90616"/>
        <dbReference type="EC" id="2.1.1.72"/>
    </reaction>
</comment>
<evidence type="ECO:0000256" key="3">
    <source>
        <dbReference type="ARBA" id="ARBA00022603"/>
    </source>
</evidence>
<evidence type="ECO:0000256" key="1">
    <source>
        <dbReference type="ARBA" id="ARBA00006594"/>
    </source>
</evidence>
<dbReference type="Pfam" id="PF02086">
    <property type="entry name" value="MethyltransfD12"/>
    <property type="match status" value="1"/>
</dbReference>
<evidence type="ECO:0000256" key="5">
    <source>
        <dbReference type="ARBA" id="ARBA00022691"/>
    </source>
</evidence>
<dbReference type="InterPro" id="IPR023095">
    <property type="entry name" value="Ade_MeTrfase_dom_2"/>
</dbReference>